<feature type="compositionally biased region" description="Basic and acidic residues" evidence="3">
    <location>
        <begin position="13"/>
        <end position="22"/>
    </location>
</feature>
<proteinExistence type="inferred from homology"/>
<evidence type="ECO:0000313" key="4">
    <source>
        <dbReference type="EMBL" id="BBH25146.1"/>
    </source>
</evidence>
<evidence type="ECO:0000256" key="2">
    <source>
        <dbReference type="PIRNR" id="PIRNR026508"/>
    </source>
</evidence>
<name>A0A3G9J302_9FIRM</name>
<accession>A0A3G9J302</accession>
<dbReference type="RefSeq" id="WP_125118121.1">
    <property type="nucleotide sequence ID" value="NZ_AP019309.1"/>
</dbReference>
<evidence type="ECO:0000313" key="5">
    <source>
        <dbReference type="Proteomes" id="UP000268059"/>
    </source>
</evidence>
<dbReference type="EMBL" id="AP019309">
    <property type="protein sequence ID" value="BBH25146.1"/>
    <property type="molecule type" value="Genomic_DNA"/>
</dbReference>
<sequence length="369" mass="41928">MDEYKPTLTFDDDSSKPEEKQADVLAQSEDFSPEEQRQIDEFVSKIDLMNATQILNYGLGAQKRSVEFSDQALKSVQTKDFDEVGALLANMAGQIESFGEEEKHGIKGFFAKKKSQLDVMKAQYATTEENLNKIANELDQHRFTLMKDIAMLDHLYKQNEGYFKELSMYIAAGKKKLAETENKDIPALQDKARLSGKQEDAQQVSDLIDRANRFEKKIHDLELTRTVSLQMAPQIRLVQNADTMMAEKIQSTIVNTLPLWKNQMVLALGVHHASLAAKAQQLVTDTTNQMLKENADLLKTTTIEAAQANERSIVDLETLKHTNEALISTIDEVKRIQEEGINQRLEAEKELHTIEQQLKQKLLEAHHKE</sequence>
<dbReference type="PIRSF" id="PIRSF026508">
    <property type="entry name" value="TelA"/>
    <property type="match status" value="1"/>
</dbReference>
<dbReference type="Pfam" id="PF05816">
    <property type="entry name" value="TelA"/>
    <property type="match status" value="1"/>
</dbReference>
<gene>
    <name evidence="4" type="ORF">SG0102_00800</name>
</gene>
<reference evidence="4 5" key="1">
    <citation type="submission" date="2018-11" db="EMBL/GenBank/DDBJ databases">
        <title>Novel Erysipelotrichaceae bacterium isolated from small intestine of a swine.</title>
        <authorList>
            <person name="Kim J.S."/>
            <person name="Choe H."/>
            <person name="Lee Y.R."/>
            <person name="Kim K.M."/>
            <person name="Park D.S."/>
        </authorList>
    </citation>
    <scope>NUCLEOTIDE SEQUENCE [LARGE SCALE GENOMIC DNA]</scope>
    <source>
        <strain evidence="4 5">SG0102</strain>
    </source>
</reference>
<evidence type="ECO:0000256" key="3">
    <source>
        <dbReference type="SAM" id="MobiDB-lite"/>
    </source>
</evidence>
<organism evidence="4 5">
    <name type="scientific">Intestinibaculum porci</name>
    <dbReference type="NCBI Taxonomy" id="2487118"/>
    <lineage>
        <taxon>Bacteria</taxon>
        <taxon>Bacillati</taxon>
        <taxon>Bacillota</taxon>
        <taxon>Erysipelotrichia</taxon>
        <taxon>Erysipelotrichales</taxon>
        <taxon>Erysipelotrichaceae</taxon>
        <taxon>Intestinibaculum</taxon>
    </lineage>
</organism>
<evidence type="ECO:0000256" key="1">
    <source>
        <dbReference type="ARBA" id="ARBA00005541"/>
    </source>
</evidence>
<dbReference type="Proteomes" id="UP000268059">
    <property type="component" value="Chromosome"/>
</dbReference>
<dbReference type="PANTHER" id="PTHR38432:SF1">
    <property type="entry name" value="TELA-LIKE PROTEIN SAOUHSC_01408"/>
    <property type="match status" value="1"/>
</dbReference>
<keyword evidence="5" id="KW-1185">Reference proteome</keyword>
<dbReference type="AlphaFoldDB" id="A0A3G9J302"/>
<feature type="region of interest" description="Disordered" evidence="3">
    <location>
        <begin position="1"/>
        <end position="33"/>
    </location>
</feature>
<comment type="similarity">
    <text evidence="1 2">Belongs to the TelA family.</text>
</comment>
<dbReference type="OrthoDB" id="9768858at2"/>
<dbReference type="KEGG" id="ebm:SG0102_00800"/>
<dbReference type="InParanoid" id="A0A3G9J302"/>
<dbReference type="PANTHER" id="PTHR38432">
    <property type="entry name" value="TELA-LIKE PROTEIN SAOUHSC_01408"/>
    <property type="match status" value="1"/>
</dbReference>
<protein>
    <submittedName>
        <fullName evidence="4">Tellurium resistance protein</fullName>
    </submittedName>
</protein>
<dbReference type="InterPro" id="IPR008863">
    <property type="entry name" value="Toxic_anion-R_TelA"/>
</dbReference>
<dbReference type="FunCoup" id="A0A3G9J302">
    <property type="interactions" value="5"/>
</dbReference>